<dbReference type="CDD" id="cd01449">
    <property type="entry name" value="TST_Repeat_2"/>
    <property type="match status" value="1"/>
</dbReference>
<gene>
    <name evidence="7" type="ORF">MARPO_0058s0078</name>
</gene>
<dbReference type="PROSITE" id="PS50206">
    <property type="entry name" value="RHODANESE_3"/>
    <property type="match status" value="2"/>
</dbReference>
<dbReference type="PROSITE" id="PS00683">
    <property type="entry name" value="RHODANESE_2"/>
    <property type="match status" value="1"/>
</dbReference>
<accession>A0A2R6WTV0</accession>
<dbReference type="SUPFAM" id="SSF52821">
    <property type="entry name" value="Rhodanese/Cell cycle control phosphatase"/>
    <property type="match status" value="2"/>
</dbReference>
<dbReference type="GO" id="GO:0016784">
    <property type="term" value="F:3-mercaptopyruvate sulfurtransferase activity"/>
    <property type="evidence" value="ECO:0000318"/>
    <property type="project" value="GO_Central"/>
</dbReference>
<evidence type="ECO:0000313" key="7">
    <source>
        <dbReference type="EMBL" id="PTQ37298.1"/>
    </source>
</evidence>
<feature type="domain" description="Rhodanese" evidence="6">
    <location>
        <begin position="137"/>
        <end position="254"/>
    </location>
</feature>
<evidence type="ECO:0000256" key="2">
    <source>
        <dbReference type="ARBA" id="ARBA00022490"/>
    </source>
</evidence>
<dbReference type="GO" id="GO:0005739">
    <property type="term" value="C:mitochondrion"/>
    <property type="evidence" value="ECO:0000318"/>
    <property type="project" value="GO_Central"/>
</dbReference>
<dbReference type="OMA" id="NNNWFAS"/>
<dbReference type="AlphaFoldDB" id="A0A2R6WTV0"/>
<evidence type="ECO:0000256" key="1">
    <source>
        <dbReference type="ARBA" id="ARBA00004496"/>
    </source>
</evidence>
<dbReference type="InterPro" id="IPR001763">
    <property type="entry name" value="Rhodanese-like_dom"/>
</dbReference>
<comment type="subcellular location">
    <subcellularLocation>
        <location evidence="1">Cytoplasm</location>
    </subcellularLocation>
</comment>
<dbReference type="Gene3D" id="3.40.250.10">
    <property type="entry name" value="Rhodanese-like domain"/>
    <property type="match status" value="2"/>
</dbReference>
<evidence type="ECO:0000256" key="5">
    <source>
        <dbReference type="RuleBase" id="RU000507"/>
    </source>
</evidence>
<dbReference type="EMBL" id="KZ772730">
    <property type="protein sequence ID" value="PTQ37298.1"/>
    <property type="molecule type" value="Genomic_DNA"/>
</dbReference>
<dbReference type="SMART" id="SM00450">
    <property type="entry name" value="RHOD"/>
    <property type="match status" value="2"/>
</dbReference>
<keyword evidence="8" id="KW-1185">Reference proteome</keyword>
<keyword evidence="4" id="KW-0677">Repeat</keyword>
<dbReference type="FunFam" id="3.40.250.10:FF:000001">
    <property type="entry name" value="Sulfurtransferase"/>
    <property type="match status" value="1"/>
</dbReference>
<evidence type="ECO:0000313" key="8">
    <source>
        <dbReference type="Proteomes" id="UP000244005"/>
    </source>
</evidence>
<keyword evidence="2" id="KW-0963">Cytoplasm</keyword>
<dbReference type="GO" id="GO:0004792">
    <property type="term" value="F:thiosulfate-cyanide sulfurtransferase activity"/>
    <property type="evidence" value="ECO:0000318"/>
    <property type="project" value="GO_Central"/>
</dbReference>
<dbReference type="InterPro" id="IPR036873">
    <property type="entry name" value="Rhodanese-like_dom_sf"/>
</dbReference>
<dbReference type="FunFam" id="3.40.250.10:FF:000015">
    <property type="entry name" value="Sulfurtransferase"/>
    <property type="match status" value="1"/>
</dbReference>
<dbReference type="NCBIfam" id="NF008557">
    <property type="entry name" value="PRK11493.1"/>
    <property type="match status" value="1"/>
</dbReference>
<proteinExistence type="predicted"/>
<dbReference type="Proteomes" id="UP000244005">
    <property type="component" value="Unassembled WGS sequence"/>
</dbReference>
<dbReference type="Gramene" id="Mp5g20970.1">
    <property type="protein sequence ID" value="Mp5g20970.1.cds"/>
    <property type="gene ID" value="Mp5g20970"/>
</dbReference>
<dbReference type="InterPro" id="IPR045078">
    <property type="entry name" value="TST/MPST-like"/>
</dbReference>
<organism evidence="7 8">
    <name type="scientific">Marchantia polymorpha</name>
    <name type="common">Common liverwort</name>
    <name type="synonym">Marchantia aquatica</name>
    <dbReference type="NCBI Taxonomy" id="3197"/>
    <lineage>
        <taxon>Eukaryota</taxon>
        <taxon>Viridiplantae</taxon>
        <taxon>Streptophyta</taxon>
        <taxon>Embryophyta</taxon>
        <taxon>Marchantiophyta</taxon>
        <taxon>Marchantiopsida</taxon>
        <taxon>Marchantiidae</taxon>
        <taxon>Marchantiales</taxon>
        <taxon>Marchantiaceae</taxon>
        <taxon>Marchantia</taxon>
    </lineage>
</organism>
<evidence type="ECO:0000256" key="3">
    <source>
        <dbReference type="ARBA" id="ARBA00022679"/>
    </source>
</evidence>
<reference evidence="8" key="1">
    <citation type="journal article" date="2017" name="Cell">
        <title>Insights into land plant evolution garnered from the Marchantia polymorpha genome.</title>
        <authorList>
            <person name="Bowman J.L."/>
            <person name="Kohchi T."/>
            <person name="Yamato K.T."/>
            <person name="Jenkins J."/>
            <person name="Shu S."/>
            <person name="Ishizaki K."/>
            <person name="Yamaoka S."/>
            <person name="Nishihama R."/>
            <person name="Nakamura Y."/>
            <person name="Berger F."/>
            <person name="Adam C."/>
            <person name="Aki S.S."/>
            <person name="Althoff F."/>
            <person name="Araki T."/>
            <person name="Arteaga-Vazquez M.A."/>
            <person name="Balasubrmanian S."/>
            <person name="Barry K."/>
            <person name="Bauer D."/>
            <person name="Boehm C.R."/>
            <person name="Briginshaw L."/>
            <person name="Caballero-Perez J."/>
            <person name="Catarino B."/>
            <person name="Chen F."/>
            <person name="Chiyoda S."/>
            <person name="Chovatia M."/>
            <person name="Davies K.M."/>
            <person name="Delmans M."/>
            <person name="Demura T."/>
            <person name="Dierschke T."/>
            <person name="Dolan L."/>
            <person name="Dorantes-Acosta A.E."/>
            <person name="Eklund D.M."/>
            <person name="Florent S.N."/>
            <person name="Flores-Sandoval E."/>
            <person name="Fujiyama A."/>
            <person name="Fukuzawa H."/>
            <person name="Galik B."/>
            <person name="Grimanelli D."/>
            <person name="Grimwood J."/>
            <person name="Grossniklaus U."/>
            <person name="Hamada T."/>
            <person name="Haseloff J."/>
            <person name="Hetherington A.J."/>
            <person name="Higo A."/>
            <person name="Hirakawa Y."/>
            <person name="Hundley H.N."/>
            <person name="Ikeda Y."/>
            <person name="Inoue K."/>
            <person name="Inoue S.I."/>
            <person name="Ishida S."/>
            <person name="Jia Q."/>
            <person name="Kakita M."/>
            <person name="Kanazawa T."/>
            <person name="Kawai Y."/>
            <person name="Kawashima T."/>
            <person name="Kennedy M."/>
            <person name="Kinose K."/>
            <person name="Kinoshita T."/>
            <person name="Kohara Y."/>
            <person name="Koide E."/>
            <person name="Komatsu K."/>
            <person name="Kopischke S."/>
            <person name="Kubo M."/>
            <person name="Kyozuka J."/>
            <person name="Lagercrantz U."/>
            <person name="Lin S.S."/>
            <person name="Lindquist E."/>
            <person name="Lipzen A.M."/>
            <person name="Lu C.W."/>
            <person name="De Luna E."/>
            <person name="Martienssen R.A."/>
            <person name="Minamino N."/>
            <person name="Mizutani M."/>
            <person name="Mizutani M."/>
            <person name="Mochizuki N."/>
            <person name="Monte I."/>
            <person name="Mosher R."/>
            <person name="Nagasaki H."/>
            <person name="Nakagami H."/>
            <person name="Naramoto S."/>
            <person name="Nishitani K."/>
            <person name="Ohtani M."/>
            <person name="Okamoto T."/>
            <person name="Okumura M."/>
            <person name="Phillips J."/>
            <person name="Pollak B."/>
            <person name="Reinders A."/>
            <person name="Rovekamp M."/>
            <person name="Sano R."/>
            <person name="Sawa S."/>
            <person name="Schmid M.W."/>
            <person name="Shirakawa M."/>
            <person name="Solano R."/>
            <person name="Spunde A."/>
            <person name="Suetsugu N."/>
            <person name="Sugano S."/>
            <person name="Sugiyama A."/>
            <person name="Sun R."/>
            <person name="Suzuki Y."/>
            <person name="Takenaka M."/>
            <person name="Takezawa D."/>
            <person name="Tomogane H."/>
            <person name="Tsuzuki M."/>
            <person name="Ueda T."/>
            <person name="Umeda M."/>
            <person name="Ward J.M."/>
            <person name="Watanabe Y."/>
            <person name="Yazaki K."/>
            <person name="Yokoyama R."/>
            <person name="Yoshitake Y."/>
            <person name="Yotsui I."/>
            <person name="Zachgo S."/>
            <person name="Schmutz J."/>
        </authorList>
    </citation>
    <scope>NUCLEOTIDE SEQUENCE [LARGE SCALE GENOMIC DNA]</scope>
    <source>
        <strain evidence="8">Tak-1</strain>
    </source>
</reference>
<evidence type="ECO:0000256" key="4">
    <source>
        <dbReference type="ARBA" id="ARBA00022737"/>
    </source>
</evidence>
<dbReference type="OrthoDB" id="270167at2759"/>
<dbReference type="PANTHER" id="PTHR11364">
    <property type="entry name" value="THIOSULFATE SULFERTANSFERASE"/>
    <property type="match status" value="1"/>
</dbReference>
<dbReference type="InterPro" id="IPR001307">
    <property type="entry name" value="Thiosulphate_STrfase_CS"/>
</dbReference>
<evidence type="ECO:0000259" key="6">
    <source>
        <dbReference type="PROSITE" id="PS50206"/>
    </source>
</evidence>
<keyword evidence="3 5" id="KW-0808">Transferase</keyword>
<dbReference type="PANTHER" id="PTHR11364:SF27">
    <property type="entry name" value="SULFURTRANSFERASE"/>
    <property type="match status" value="1"/>
</dbReference>
<dbReference type="CDD" id="cd01448">
    <property type="entry name" value="TST_Repeat_1"/>
    <property type="match status" value="1"/>
</dbReference>
<protein>
    <recommendedName>
        <fullName evidence="5">Sulfurtransferase</fullName>
    </recommendedName>
</protein>
<feature type="domain" description="Rhodanese" evidence="6">
    <location>
        <begin position="305"/>
        <end position="419"/>
    </location>
</feature>
<dbReference type="Pfam" id="PF00581">
    <property type="entry name" value="Rhodanese"/>
    <property type="match status" value="2"/>
</dbReference>
<name>A0A2R6WTV0_MARPO</name>
<sequence>MKSELVKVYVSLSHLSSVSAMAAVASFVSPSAIAPLRRSCAIASRRFFCSPSSASRASRTQFRGLTRTAEQRSLKSAEVAASVVAASRSQAFYWAIPARKMSEVAASAVGQSTGGPDSSEHLKSPVVSVDWLHQHLKDPNVKVLDASWYMPGDQRNPLKEYQECHIPSALFFDVDGVVDPISELPHMLPTEAAFAAAASALGLSNEDNLIVYDGKGLFSAARVWWMFRAFGHENVWVLDGGFPKWRAKNYPVESTVSPDVLQKIESASGSVKKIYTQEKVEPSTFKAELQPHLVWSRDQVLNNIGDKKFQLVDARSKGRFDGTAPEPRKGIRGGHIPGSTCVPFPEVLSSEGTLLDASELAGKFRGSGVSLDSPIVASCGTGVTACILALALHRLGKKDVAVYDGSWTEWGMDPNTPVATNIPANH</sequence>